<proteinExistence type="predicted"/>
<feature type="region of interest" description="Disordered" evidence="1">
    <location>
        <begin position="37"/>
        <end position="66"/>
    </location>
</feature>
<sequence>MEQIHFNWEGTEVQLPSSLNGKPDPLQQINAIAAPLSQPPHARLPPPLPAFAETGEDAVSPPPTAIPALSPATLRLRCCSTRAIHRSAPPSASLDHDGSRPLSSTLTNVTATTNTHARRRATTWLSHNL</sequence>
<evidence type="ECO:0000313" key="3">
    <source>
        <dbReference type="Proteomes" id="UP000327013"/>
    </source>
</evidence>
<dbReference type="EMBL" id="CM017321">
    <property type="protein sequence ID" value="KAE7996937.1"/>
    <property type="molecule type" value="Genomic_DNA"/>
</dbReference>
<gene>
    <name evidence="2" type="ORF">FH972_001613</name>
</gene>
<accession>A0A5N6QCM8</accession>
<dbReference type="Proteomes" id="UP000327013">
    <property type="component" value="Chromosome 1"/>
</dbReference>
<evidence type="ECO:0000256" key="1">
    <source>
        <dbReference type="SAM" id="MobiDB-lite"/>
    </source>
</evidence>
<dbReference type="AlphaFoldDB" id="A0A5N6QCM8"/>
<name>A0A5N6QCM8_9ROSI</name>
<evidence type="ECO:0000313" key="2">
    <source>
        <dbReference type="EMBL" id="KAE7996937.1"/>
    </source>
</evidence>
<reference evidence="2 3" key="1">
    <citation type="submission" date="2019-06" db="EMBL/GenBank/DDBJ databases">
        <title>A chromosomal-level reference genome of Carpinus fangiana (Coryloideae, Betulaceae).</title>
        <authorList>
            <person name="Yang X."/>
            <person name="Wang Z."/>
            <person name="Zhang L."/>
            <person name="Hao G."/>
            <person name="Liu J."/>
            <person name="Yang Y."/>
        </authorList>
    </citation>
    <scope>NUCLEOTIDE SEQUENCE [LARGE SCALE GENOMIC DNA]</scope>
    <source>
        <strain evidence="2">Cfa_2016G</strain>
        <tissue evidence="2">Leaf</tissue>
    </source>
</reference>
<organism evidence="2 3">
    <name type="scientific">Carpinus fangiana</name>
    <dbReference type="NCBI Taxonomy" id="176857"/>
    <lineage>
        <taxon>Eukaryota</taxon>
        <taxon>Viridiplantae</taxon>
        <taxon>Streptophyta</taxon>
        <taxon>Embryophyta</taxon>
        <taxon>Tracheophyta</taxon>
        <taxon>Spermatophyta</taxon>
        <taxon>Magnoliopsida</taxon>
        <taxon>eudicotyledons</taxon>
        <taxon>Gunneridae</taxon>
        <taxon>Pentapetalae</taxon>
        <taxon>rosids</taxon>
        <taxon>fabids</taxon>
        <taxon>Fagales</taxon>
        <taxon>Betulaceae</taxon>
        <taxon>Carpinus</taxon>
    </lineage>
</organism>
<protein>
    <submittedName>
        <fullName evidence="2">Uncharacterized protein</fullName>
    </submittedName>
</protein>
<feature type="region of interest" description="Disordered" evidence="1">
    <location>
        <begin position="85"/>
        <end position="106"/>
    </location>
</feature>
<keyword evidence="3" id="KW-1185">Reference proteome</keyword>